<reference evidence="2 3" key="1">
    <citation type="journal article" date="2012" name="PLoS Pathog.">
        <title>Diverse lifestyles and strategies of plant pathogenesis encoded in the genomes of eighteen Dothideomycetes fungi.</title>
        <authorList>
            <person name="Ohm R.A."/>
            <person name="Feau N."/>
            <person name="Henrissat B."/>
            <person name="Schoch C.L."/>
            <person name="Horwitz B.A."/>
            <person name="Barry K.W."/>
            <person name="Condon B.J."/>
            <person name="Copeland A.C."/>
            <person name="Dhillon B."/>
            <person name="Glaser F."/>
            <person name="Hesse C.N."/>
            <person name="Kosti I."/>
            <person name="LaButti K."/>
            <person name="Lindquist E.A."/>
            <person name="Lucas S."/>
            <person name="Salamov A.A."/>
            <person name="Bradshaw R.E."/>
            <person name="Ciuffetti L."/>
            <person name="Hamelin R.C."/>
            <person name="Kema G.H.J."/>
            <person name="Lawrence C."/>
            <person name="Scott J.A."/>
            <person name="Spatafora J.W."/>
            <person name="Turgeon B.G."/>
            <person name="de Wit P.J.G.M."/>
            <person name="Zhong S."/>
            <person name="Goodwin S.B."/>
            <person name="Grigoriev I.V."/>
        </authorList>
    </citation>
    <scope>NUCLEOTIDE SEQUENCE [LARGE SCALE GENOMIC DNA]</scope>
    <source>
        <strain evidence="3">28A</strain>
    </source>
</reference>
<reference evidence="2 3" key="2">
    <citation type="journal article" date="2013" name="PLoS Genet.">
        <title>Comparative genome structure, secondary metabolite, and effector coding capacity across Cochliobolus pathogens.</title>
        <authorList>
            <person name="Condon B.J."/>
            <person name="Leng Y."/>
            <person name="Wu D."/>
            <person name="Bushley K.E."/>
            <person name="Ohm R.A."/>
            <person name="Otillar R."/>
            <person name="Martin J."/>
            <person name="Schackwitz W."/>
            <person name="Grimwood J."/>
            <person name="MohdZainudin N."/>
            <person name="Xue C."/>
            <person name="Wang R."/>
            <person name="Manning V.A."/>
            <person name="Dhillon B."/>
            <person name="Tu Z.J."/>
            <person name="Steffenson B.J."/>
            <person name="Salamov A."/>
            <person name="Sun H."/>
            <person name="Lowry S."/>
            <person name="LaButti K."/>
            <person name="Han J."/>
            <person name="Copeland A."/>
            <person name="Lindquist E."/>
            <person name="Barry K."/>
            <person name="Schmutz J."/>
            <person name="Baker S.E."/>
            <person name="Ciuffetti L.M."/>
            <person name="Grigoriev I.V."/>
            <person name="Zhong S."/>
            <person name="Turgeon B.G."/>
        </authorList>
    </citation>
    <scope>NUCLEOTIDE SEQUENCE [LARGE SCALE GENOMIC DNA]</scope>
    <source>
        <strain evidence="3">28A</strain>
    </source>
</reference>
<gene>
    <name evidence="2" type="ORF">SETTUDRAFT_167865</name>
</gene>
<evidence type="ECO:0000256" key="1">
    <source>
        <dbReference type="SAM" id="MobiDB-lite"/>
    </source>
</evidence>
<keyword evidence="3" id="KW-1185">Reference proteome</keyword>
<dbReference type="EMBL" id="KB908515">
    <property type="protein sequence ID" value="EOA89368.1"/>
    <property type="molecule type" value="Genomic_DNA"/>
</dbReference>
<sequence>MGCGLSKPKQQTYPPPMRQTNKNKKRYGSNTAAIPPNDNLTSTYVPMSIALNNAPADDGPADIAGGTSSSGHRHSLFGGHHGHHSHHSHHGGHSGGDSGGYSGGGYSGGYSGGGDGGGGGGGGGDGSGGGGGC</sequence>
<feature type="region of interest" description="Disordered" evidence="1">
    <location>
        <begin position="1"/>
        <end position="133"/>
    </location>
</feature>
<protein>
    <submittedName>
        <fullName evidence="2">Uncharacterized protein</fullName>
    </submittedName>
</protein>
<dbReference type="HOGENOM" id="CLU_1907980_0_0_1"/>
<name>R0K8R8_EXST2</name>
<dbReference type="RefSeq" id="XP_008023162.1">
    <property type="nucleotide sequence ID" value="XM_008024971.1"/>
</dbReference>
<dbReference type="AlphaFoldDB" id="R0K8R8"/>
<evidence type="ECO:0000313" key="3">
    <source>
        <dbReference type="Proteomes" id="UP000016935"/>
    </source>
</evidence>
<feature type="compositionally biased region" description="Low complexity" evidence="1">
    <location>
        <begin position="54"/>
        <end position="70"/>
    </location>
</feature>
<dbReference type="Proteomes" id="UP000016935">
    <property type="component" value="Unassembled WGS sequence"/>
</dbReference>
<proteinExistence type="predicted"/>
<feature type="compositionally biased region" description="Gly residues" evidence="1">
    <location>
        <begin position="93"/>
        <end position="133"/>
    </location>
</feature>
<feature type="compositionally biased region" description="Basic residues" evidence="1">
    <location>
        <begin position="71"/>
        <end position="92"/>
    </location>
</feature>
<accession>R0K8R8</accession>
<feature type="compositionally biased region" description="Polar residues" evidence="1">
    <location>
        <begin position="28"/>
        <end position="45"/>
    </location>
</feature>
<evidence type="ECO:0000313" key="2">
    <source>
        <dbReference type="EMBL" id="EOA89368.1"/>
    </source>
</evidence>
<dbReference type="GeneID" id="19400329"/>
<organism evidence="2 3">
    <name type="scientific">Exserohilum turcicum (strain 28A)</name>
    <name type="common">Northern leaf blight fungus</name>
    <name type="synonym">Setosphaeria turcica</name>
    <dbReference type="NCBI Taxonomy" id="671987"/>
    <lineage>
        <taxon>Eukaryota</taxon>
        <taxon>Fungi</taxon>
        <taxon>Dikarya</taxon>
        <taxon>Ascomycota</taxon>
        <taxon>Pezizomycotina</taxon>
        <taxon>Dothideomycetes</taxon>
        <taxon>Pleosporomycetidae</taxon>
        <taxon>Pleosporales</taxon>
        <taxon>Pleosporineae</taxon>
        <taxon>Pleosporaceae</taxon>
        <taxon>Exserohilum</taxon>
    </lineage>
</organism>